<reference evidence="1 2" key="1">
    <citation type="submission" date="2017-10" db="EMBL/GenBank/DDBJ databases">
        <title>Sequencing the genomes of 1000 actinobacteria strains.</title>
        <authorList>
            <person name="Klenk H.-P."/>
        </authorList>
    </citation>
    <scope>NUCLEOTIDE SEQUENCE [LARGE SCALE GENOMIC DNA]</scope>
    <source>
        <strain evidence="1 2">DSM 46092</strain>
    </source>
</reference>
<proteinExistence type="predicted"/>
<evidence type="ECO:0000313" key="2">
    <source>
        <dbReference type="Proteomes" id="UP000243542"/>
    </source>
</evidence>
<gene>
    <name evidence="1" type="ORF">ATK36_3770</name>
</gene>
<evidence type="ECO:0000313" key="1">
    <source>
        <dbReference type="EMBL" id="PFG48668.1"/>
    </source>
</evidence>
<accession>A0A2A9FBX8</accession>
<dbReference type="Proteomes" id="UP000243542">
    <property type="component" value="Unassembled WGS sequence"/>
</dbReference>
<protein>
    <submittedName>
        <fullName evidence="1">Uncharacterized protein</fullName>
    </submittedName>
</protein>
<name>A0A2A9FBX8_9PSEU</name>
<dbReference type="RefSeq" id="WP_098512709.1">
    <property type="nucleotide sequence ID" value="NZ_JBIAKZ010000009.1"/>
</dbReference>
<keyword evidence="2" id="KW-1185">Reference proteome</keyword>
<organism evidence="1 2">
    <name type="scientific">Amycolatopsis sulphurea</name>
    <dbReference type="NCBI Taxonomy" id="76022"/>
    <lineage>
        <taxon>Bacteria</taxon>
        <taxon>Bacillati</taxon>
        <taxon>Actinomycetota</taxon>
        <taxon>Actinomycetes</taxon>
        <taxon>Pseudonocardiales</taxon>
        <taxon>Pseudonocardiaceae</taxon>
        <taxon>Amycolatopsis</taxon>
    </lineage>
</organism>
<comment type="caution">
    <text evidence="1">The sequence shown here is derived from an EMBL/GenBank/DDBJ whole genome shotgun (WGS) entry which is preliminary data.</text>
</comment>
<dbReference type="AlphaFoldDB" id="A0A2A9FBX8"/>
<dbReference type="EMBL" id="PDJK01000002">
    <property type="protein sequence ID" value="PFG48668.1"/>
    <property type="molecule type" value="Genomic_DNA"/>
</dbReference>
<sequence length="131" mass="13613">MTTGFVTHGAGHRLAPATPVTTTDGTTVERMGLWPAGAPAPWVLTVDEIAIALAHSGGHLGRYGATPIVAKATDLTVQGVRAAGRGPLACAAARLREGNELDVFPADAHPHRCLLAASDLCRKANRDRPPH</sequence>